<dbReference type="Proteomes" id="UP000010366">
    <property type="component" value="Chromosome"/>
</dbReference>
<protein>
    <submittedName>
        <fullName evidence="2">Uncharacterized protein</fullName>
    </submittedName>
</protein>
<feature type="compositionally biased region" description="Polar residues" evidence="1">
    <location>
        <begin position="12"/>
        <end position="35"/>
    </location>
</feature>
<feature type="region of interest" description="Disordered" evidence="1">
    <location>
        <begin position="1"/>
        <end position="63"/>
    </location>
</feature>
<reference evidence="2 3" key="1">
    <citation type="submission" date="2012-05" db="EMBL/GenBank/DDBJ databases">
        <title>Finished chromosome of genome of Chamaesiphon sp. PCC 6605.</title>
        <authorList>
            <consortium name="US DOE Joint Genome Institute"/>
            <person name="Gugger M."/>
            <person name="Coursin T."/>
            <person name="Rippka R."/>
            <person name="Tandeau De Marsac N."/>
            <person name="Huntemann M."/>
            <person name="Wei C.-L."/>
            <person name="Han J."/>
            <person name="Detter J.C."/>
            <person name="Han C."/>
            <person name="Tapia R."/>
            <person name="Chen A."/>
            <person name="Kyrpides N."/>
            <person name="Mavromatis K."/>
            <person name="Markowitz V."/>
            <person name="Szeto E."/>
            <person name="Ivanova N."/>
            <person name="Pagani I."/>
            <person name="Pati A."/>
            <person name="Goodwin L."/>
            <person name="Nordberg H.P."/>
            <person name="Cantor M.N."/>
            <person name="Hua S.X."/>
            <person name="Woyke T."/>
            <person name="Kerfeld C.A."/>
        </authorList>
    </citation>
    <scope>NUCLEOTIDE SEQUENCE [LARGE SCALE GENOMIC DNA]</scope>
    <source>
        <strain evidence="3">ATCC 27169 / PCC 6605</strain>
    </source>
</reference>
<evidence type="ECO:0000313" key="3">
    <source>
        <dbReference type="Proteomes" id="UP000010366"/>
    </source>
</evidence>
<evidence type="ECO:0000256" key="1">
    <source>
        <dbReference type="SAM" id="MobiDB-lite"/>
    </source>
</evidence>
<dbReference type="AlphaFoldDB" id="K9UDG0"/>
<dbReference type="RefSeq" id="WP_015158640.1">
    <property type="nucleotide sequence ID" value="NC_019697.1"/>
</dbReference>
<evidence type="ECO:0000313" key="2">
    <source>
        <dbReference type="EMBL" id="AFY92456.1"/>
    </source>
</evidence>
<sequence>MEIDLPDVNGKSDLNLNTDLSAADELNNSSDPSTLDNEEDGQPLHVNPLSADVNGDSLELDEN</sequence>
<accession>K9UDG0</accession>
<proteinExistence type="predicted"/>
<dbReference type="KEGG" id="cmp:Cha6605_1249"/>
<keyword evidence="3" id="KW-1185">Reference proteome</keyword>
<dbReference type="STRING" id="1173020.Cha6605_1249"/>
<dbReference type="EMBL" id="CP003600">
    <property type="protein sequence ID" value="AFY92456.1"/>
    <property type="molecule type" value="Genomic_DNA"/>
</dbReference>
<dbReference type="HOGENOM" id="CLU_2877587_0_0_3"/>
<organism evidence="2 3">
    <name type="scientific">Chamaesiphon minutus (strain ATCC 27169 / PCC 6605)</name>
    <dbReference type="NCBI Taxonomy" id="1173020"/>
    <lineage>
        <taxon>Bacteria</taxon>
        <taxon>Bacillati</taxon>
        <taxon>Cyanobacteriota</taxon>
        <taxon>Cyanophyceae</taxon>
        <taxon>Gomontiellales</taxon>
        <taxon>Chamaesiphonaceae</taxon>
        <taxon>Chamaesiphon</taxon>
    </lineage>
</organism>
<gene>
    <name evidence="2" type="ORF">Cha6605_1249</name>
</gene>
<name>K9UDG0_CHAP6</name>